<dbReference type="FunFam" id="3.30.200.20:FF:000035">
    <property type="entry name" value="Serine/threonine protein kinase Stk1"/>
    <property type="match status" value="1"/>
</dbReference>
<dbReference type="InterPro" id="IPR017441">
    <property type="entry name" value="Protein_kinase_ATP_BS"/>
</dbReference>
<name>X1DSH5_9ZZZZ</name>
<evidence type="ECO:0000256" key="2">
    <source>
        <dbReference type="ARBA" id="ARBA00022679"/>
    </source>
</evidence>
<gene>
    <name evidence="7" type="ORF">S01H4_43493</name>
</gene>
<dbReference type="InterPro" id="IPR000719">
    <property type="entry name" value="Prot_kinase_dom"/>
</dbReference>
<keyword evidence="5" id="KW-0067">ATP-binding</keyword>
<sequence>MLPQYEITEMIGLGGMGAVYKGCQANLKRDVAIKVLSETIAQGDDELNFAARFKQEAQSMAQLDHPAIVSVIDFGETSDGQLYLVMEFIDGMDIHQYLQQQGGKLP</sequence>
<dbReference type="InterPro" id="IPR011009">
    <property type="entry name" value="Kinase-like_dom_sf"/>
</dbReference>
<evidence type="ECO:0000259" key="6">
    <source>
        <dbReference type="PROSITE" id="PS50011"/>
    </source>
</evidence>
<keyword evidence="4" id="KW-0418">Kinase</keyword>
<dbReference type="PANTHER" id="PTHR43289:SF6">
    <property type="entry name" value="SERINE_THREONINE-PROTEIN KINASE NEKL-3"/>
    <property type="match status" value="1"/>
</dbReference>
<dbReference type="GO" id="GO:0004674">
    <property type="term" value="F:protein serine/threonine kinase activity"/>
    <property type="evidence" value="ECO:0007669"/>
    <property type="project" value="UniProtKB-KW"/>
</dbReference>
<dbReference type="Pfam" id="PF00069">
    <property type="entry name" value="Pkinase"/>
    <property type="match status" value="1"/>
</dbReference>
<organism evidence="7">
    <name type="scientific">marine sediment metagenome</name>
    <dbReference type="NCBI Taxonomy" id="412755"/>
    <lineage>
        <taxon>unclassified sequences</taxon>
        <taxon>metagenomes</taxon>
        <taxon>ecological metagenomes</taxon>
    </lineage>
</organism>
<evidence type="ECO:0000256" key="5">
    <source>
        <dbReference type="ARBA" id="ARBA00022840"/>
    </source>
</evidence>
<dbReference type="SUPFAM" id="SSF56112">
    <property type="entry name" value="Protein kinase-like (PK-like)"/>
    <property type="match status" value="1"/>
</dbReference>
<evidence type="ECO:0000256" key="3">
    <source>
        <dbReference type="ARBA" id="ARBA00022741"/>
    </source>
</evidence>
<dbReference type="GO" id="GO:0005524">
    <property type="term" value="F:ATP binding"/>
    <property type="evidence" value="ECO:0007669"/>
    <property type="project" value="UniProtKB-KW"/>
</dbReference>
<protein>
    <recommendedName>
        <fullName evidence="6">Protein kinase domain-containing protein</fullName>
    </recommendedName>
</protein>
<dbReference type="PROSITE" id="PS00107">
    <property type="entry name" value="PROTEIN_KINASE_ATP"/>
    <property type="match status" value="1"/>
</dbReference>
<proteinExistence type="predicted"/>
<accession>X1DSH5</accession>
<evidence type="ECO:0000256" key="4">
    <source>
        <dbReference type="ARBA" id="ARBA00022777"/>
    </source>
</evidence>
<dbReference type="Gene3D" id="3.30.200.20">
    <property type="entry name" value="Phosphorylase Kinase, domain 1"/>
    <property type="match status" value="1"/>
</dbReference>
<dbReference type="AlphaFoldDB" id="X1DSH5"/>
<dbReference type="EMBL" id="BART01024001">
    <property type="protein sequence ID" value="GAG99361.1"/>
    <property type="molecule type" value="Genomic_DNA"/>
</dbReference>
<dbReference type="PANTHER" id="PTHR43289">
    <property type="entry name" value="MITOGEN-ACTIVATED PROTEIN KINASE KINASE KINASE 20-RELATED"/>
    <property type="match status" value="1"/>
</dbReference>
<reference evidence="7" key="1">
    <citation type="journal article" date="2014" name="Front. Microbiol.">
        <title>High frequency of phylogenetically diverse reductive dehalogenase-homologous genes in deep subseafloor sedimentary metagenomes.</title>
        <authorList>
            <person name="Kawai M."/>
            <person name="Futagami T."/>
            <person name="Toyoda A."/>
            <person name="Takaki Y."/>
            <person name="Nishi S."/>
            <person name="Hori S."/>
            <person name="Arai W."/>
            <person name="Tsubouchi T."/>
            <person name="Morono Y."/>
            <person name="Uchiyama I."/>
            <person name="Ito T."/>
            <person name="Fujiyama A."/>
            <person name="Inagaki F."/>
            <person name="Takami H."/>
        </authorList>
    </citation>
    <scope>NUCLEOTIDE SEQUENCE</scope>
    <source>
        <strain evidence="7">Expedition CK06-06</strain>
    </source>
</reference>
<feature type="non-terminal residue" evidence="7">
    <location>
        <position position="106"/>
    </location>
</feature>
<evidence type="ECO:0000256" key="1">
    <source>
        <dbReference type="ARBA" id="ARBA00022527"/>
    </source>
</evidence>
<keyword evidence="2" id="KW-0808">Transferase</keyword>
<dbReference type="PROSITE" id="PS50011">
    <property type="entry name" value="PROTEIN_KINASE_DOM"/>
    <property type="match status" value="1"/>
</dbReference>
<keyword evidence="1" id="KW-0723">Serine/threonine-protein kinase</keyword>
<evidence type="ECO:0000313" key="7">
    <source>
        <dbReference type="EMBL" id="GAG99361.1"/>
    </source>
</evidence>
<feature type="domain" description="Protein kinase" evidence="6">
    <location>
        <begin position="5"/>
        <end position="106"/>
    </location>
</feature>
<comment type="caution">
    <text evidence="7">The sequence shown here is derived from an EMBL/GenBank/DDBJ whole genome shotgun (WGS) entry which is preliminary data.</text>
</comment>
<keyword evidence="3" id="KW-0547">Nucleotide-binding</keyword>